<evidence type="ECO:0008006" key="3">
    <source>
        <dbReference type="Google" id="ProtNLM"/>
    </source>
</evidence>
<evidence type="ECO:0000313" key="2">
    <source>
        <dbReference type="Proteomes" id="UP001610334"/>
    </source>
</evidence>
<name>A0ABR4GRJ9_9EURO</name>
<protein>
    <recommendedName>
        <fullName evidence="3">Berberine/berberine-like domain-containing protein</fullName>
    </recommendedName>
</protein>
<reference evidence="1 2" key="1">
    <citation type="submission" date="2024-07" db="EMBL/GenBank/DDBJ databases">
        <title>Section-level genome sequencing and comparative genomics of Aspergillus sections Usti and Cavernicolus.</title>
        <authorList>
            <consortium name="Lawrence Berkeley National Laboratory"/>
            <person name="Nybo J.L."/>
            <person name="Vesth T.C."/>
            <person name="Theobald S."/>
            <person name="Frisvad J.C."/>
            <person name="Larsen T.O."/>
            <person name="Kjaerboelling I."/>
            <person name="Rothschild-Mancinelli K."/>
            <person name="Lyhne E.K."/>
            <person name="Kogle M.E."/>
            <person name="Barry K."/>
            <person name="Clum A."/>
            <person name="Na H."/>
            <person name="Ledsgaard L."/>
            <person name="Lin J."/>
            <person name="Lipzen A."/>
            <person name="Kuo A."/>
            <person name="Riley R."/>
            <person name="Mondo S."/>
            <person name="Labutti K."/>
            <person name="Haridas S."/>
            <person name="Pangalinan J."/>
            <person name="Salamov A.A."/>
            <person name="Simmons B.A."/>
            <person name="Magnuson J.K."/>
            <person name="Chen J."/>
            <person name="Drula E."/>
            <person name="Henrissat B."/>
            <person name="Wiebenga A."/>
            <person name="Lubbers R.J."/>
            <person name="Gomes A.C."/>
            <person name="Makela M.R."/>
            <person name="Stajich J."/>
            <person name="Grigoriev I.V."/>
            <person name="Mortensen U.H."/>
            <person name="De Vries R.P."/>
            <person name="Baker S.E."/>
            <person name="Andersen M.R."/>
        </authorList>
    </citation>
    <scope>NUCLEOTIDE SEQUENCE [LARGE SCALE GENOMIC DNA]</scope>
    <source>
        <strain evidence="1 2">CBS 588.65</strain>
    </source>
</reference>
<dbReference type="Proteomes" id="UP001610334">
    <property type="component" value="Unassembled WGS sequence"/>
</dbReference>
<dbReference type="EMBL" id="JBFXLT010000263">
    <property type="protein sequence ID" value="KAL2801698.1"/>
    <property type="molecule type" value="Genomic_DNA"/>
</dbReference>
<comment type="caution">
    <text evidence="1">The sequence shown here is derived from an EMBL/GenBank/DDBJ whole genome shotgun (WGS) entry which is preliminary data.</text>
</comment>
<accession>A0ABR4GRJ9</accession>
<evidence type="ECO:0000313" key="1">
    <source>
        <dbReference type="EMBL" id="KAL2801698.1"/>
    </source>
</evidence>
<organism evidence="1 2">
    <name type="scientific">Aspergillus granulosus</name>
    <dbReference type="NCBI Taxonomy" id="176169"/>
    <lineage>
        <taxon>Eukaryota</taxon>
        <taxon>Fungi</taxon>
        <taxon>Dikarya</taxon>
        <taxon>Ascomycota</taxon>
        <taxon>Pezizomycotina</taxon>
        <taxon>Eurotiomycetes</taxon>
        <taxon>Eurotiomycetidae</taxon>
        <taxon>Eurotiales</taxon>
        <taxon>Aspergillaceae</taxon>
        <taxon>Aspergillus</taxon>
        <taxon>Aspergillus subgen. Nidulantes</taxon>
    </lineage>
</organism>
<proteinExistence type="predicted"/>
<gene>
    <name evidence="1" type="ORF">BJX63DRAFT_438571</name>
</gene>
<sequence>MKEPIPDANFSHQLLFQAFPLCSRARSLERGGNMLGLDHIKEDCTLLVWAVEVETVELNDTVIALLLKKAIGEIKEYAQSIDGHSNFLYLNYCDPTRDPLSAYGEENIRTMKEVAARYDPNGVGFQTRVPGRFKVSQVGV</sequence>
<keyword evidence="2" id="KW-1185">Reference proteome</keyword>